<proteinExistence type="predicted"/>
<dbReference type="Proteomes" id="UP000006329">
    <property type="component" value="Unassembled WGS sequence"/>
</dbReference>
<evidence type="ECO:0000313" key="2">
    <source>
        <dbReference type="Proteomes" id="UP000006329"/>
    </source>
</evidence>
<comment type="caution">
    <text evidence="1">The sequence shown here is derived from an EMBL/GenBank/DDBJ whole genome shotgun (WGS) entry which is preliminary data.</text>
</comment>
<protein>
    <submittedName>
        <fullName evidence="1">Uncharacterized protein</fullName>
    </submittedName>
</protein>
<gene>
    <name evidence="1" type="ORF">LEP1GSC179_0798</name>
</gene>
<name>A0A0E2BB10_9LEPT</name>
<keyword evidence="2" id="KW-1185">Reference proteome</keyword>
<dbReference type="AlphaFoldDB" id="A0A0E2BB10"/>
<sequence>MIETAWQHRFSGTGSKVVVARRVGQSALVVSLAKKTSLRLHKKFKNIQLRAGLKTACTFEL</sequence>
<reference evidence="1" key="1">
    <citation type="submission" date="2012-10" db="EMBL/GenBank/DDBJ databases">
        <authorList>
            <person name="Harkins D.M."/>
            <person name="Durkin A.S."/>
            <person name="Brinkac L.M."/>
            <person name="Haft D.H."/>
            <person name="Selengut J.D."/>
            <person name="Sanka R."/>
            <person name="DePew J."/>
            <person name="Purushe J."/>
            <person name="Matthias M.A."/>
            <person name="Vinetz J.M."/>
            <person name="Sutton G.G."/>
            <person name="Nierman W.C."/>
            <person name="Fouts D.E."/>
        </authorList>
    </citation>
    <scope>NUCLEOTIDE SEQUENCE [LARGE SCALE GENOMIC DNA]</scope>
    <source>
        <strain evidence="1">MOR084</strain>
    </source>
</reference>
<evidence type="ECO:0000313" key="1">
    <source>
        <dbReference type="EMBL" id="EKO32528.1"/>
    </source>
</evidence>
<organism evidence="1 2">
    <name type="scientific">Leptospira santarosai str. MOR084</name>
    <dbReference type="NCBI Taxonomy" id="1049984"/>
    <lineage>
        <taxon>Bacteria</taxon>
        <taxon>Pseudomonadati</taxon>
        <taxon>Spirochaetota</taxon>
        <taxon>Spirochaetia</taxon>
        <taxon>Leptospirales</taxon>
        <taxon>Leptospiraceae</taxon>
        <taxon>Leptospira</taxon>
    </lineage>
</organism>
<dbReference type="EMBL" id="AHON02000064">
    <property type="protein sequence ID" value="EKO32528.1"/>
    <property type="molecule type" value="Genomic_DNA"/>
</dbReference>
<accession>A0A0E2BB10</accession>